<keyword evidence="9" id="KW-0966">Cell projection</keyword>
<feature type="active site" description="Charge relay system" evidence="10">
    <location>
        <position position="482"/>
    </location>
</feature>
<dbReference type="InterPro" id="IPR022398">
    <property type="entry name" value="Peptidase_S8_His-AS"/>
</dbReference>
<evidence type="ECO:0000256" key="10">
    <source>
        <dbReference type="PROSITE-ProRule" id="PRU01240"/>
    </source>
</evidence>
<dbReference type="SUPFAM" id="SSF49464">
    <property type="entry name" value="Carboxypeptidase regulatory domain-like"/>
    <property type="match status" value="1"/>
</dbReference>
<comment type="similarity">
    <text evidence="3 10 11">Belongs to the peptidase S8 family.</text>
</comment>
<comment type="subcellular location">
    <subcellularLocation>
        <location evidence="1">Cell projection</location>
        <location evidence="1">Cilium</location>
    </subcellularLocation>
    <subcellularLocation>
        <location evidence="2">Cytoplasm</location>
    </subcellularLocation>
</comment>
<dbReference type="NCBIfam" id="NF012200">
    <property type="entry name" value="choice_anch_D"/>
    <property type="match status" value="7"/>
</dbReference>
<protein>
    <recommendedName>
        <fullName evidence="18">Subtilisin family serine protease</fullName>
    </recommendedName>
</protein>
<dbReference type="Gene3D" id="2.60.40.1120">
    <property type="entry name" value="Carboxypeptidase-like, regulatory domain"/>
    <property type="match status" value="1"/>
</dbReference>
<dbReference type="PROSITE" id="PS51892">
    <property type="entry name" value="SUBTILASE"/>
    <property type="match status" value="1"/>
</dbReference>
<dbReference type="Pfam" id="PF13620">
    <property type="entry name" value="CarboxypepD_reg"/>
    <property type="match status" value="1"/>
</dbReference>
<evidence type="ECO:0000256" key="1">
    <source>
        <dbReference type="ARBA" id="ARBA00004138"/>
    </source>
</evidence>
<dbReference type="InterPro" id="IPR036852">
    <property type="entry name" value="Peptidase_S8/S53_dom_sf"/>
</dbReference>
<organism evidence="16 17">
    <name type="scientific">Prosthecobacter algae</name>
    <dbReference type="NCBI Taxonomy" id="1144682"/>
    <lineage>
        <taxon>Bacteria</taxon>
        <taxon>Pseudomonadati</taxon>
        <taxon>Verrucomicrobiota</taxon>
        <taxon>Verrucomicrobiia</taxon>
        <taxon>Verrucomicrobiales</taxon>
        <taxon>Verrucomicrobiaceae</taxon>
        <taxon>Prosthecobacter</taxon>
    </lineage>
</organism>
<evidence type="ECO:0000256" key="12">
    <source>
        <dbReference type="SAM" id="MobiDB-lite"/>
    </source>
</evidence>
<dbReference type="Gene3D" id="3.40.50.200">
    <property type="entry name" value="Peptidase S8/S53 domain"/>
    <property type="match status" value="1"/>
</dbReference>
<dbReference type="PROSITE" id="PS00136">
    <property type="entry name" value="SUBTILASE_ASP"/>
    <property type="match status" value="1"/>
</dbReference>
<dbReference type="SUPFAM" id="SSF52743">
    <property type="entry name" value="Subtilisin-like"/>
    <property type="match status" value="1"/>
</dbReference>
<dbReference type="EMBL" id="BAABIA010000008">
    <property type="protein sequence ID" value="GAA5146085.1"/>
    <property type="molecule type" value="Genomic_DNA"/>
</dbReference>
<dbReference type="InterPro" id="IPR024361">
    <property type="entry name" value="BACON"/>
</dbReference>
<dbReference type="InterPro" id="IPR013783">
    <property type="entry name" value="Ig-like_fold"/>
</dbReference>
<evidence type="ECO:0008006" key="18">
    <source>
        <dbReference type="Google" id="ProtNLM"/>
    </source>
</evidence>
<dbReference type="PANTHER" id="PTHR43806:SF11">
    <property type="entry name" value="CEREVISIN-RELATED"/>
    <property type="match status" value="1"/>
</dbReference>
<name>A0ABP9PG83_9BACT</name>
<dbReference type="PROSITE" id="PS00138">
    <property type="entry name" value="SUBTILASE_SER"/>
    <property type="match status" value="1"/>
</dbReference>
<feature type="active site" description="Charge relay system" evidence="10">
    <location>
        <position position="322"/>
    </location>
</feature>
<evidence type="ECO:0000256" key="5">
    <source>
        <dbReference type="ARBA" id="ARBA00022670"/>
    </source>
</evidence>
<evidence type="ECO:0000256" key="2">
    <source>
        <dbReference type="ARBA" id="ARBA00004496"/>
    </source>
</evidence>
<keyword evidence="4" id="KW-0963">Cytoplasm</keyword>
<dbReference type="InterPro" id="IPR034204">
    <property type="entry name" value="PfSUB1-like_cat_dom"/>
</dbReference>
<feature type="domain" description="Peptidase S8/S53" evidence="13">
    <location>
        <begin position="259"/>
        <end position="518"/>
    </location>
</feature>
<evidence type="ECO:0000259" key="13">
    <source>
        <dbReference type="Pfam" id="PF00082"/>
    </source>
</evidence>
<dbReference type="PROSITE" id="PS00137">
    <property type="entry name" value="SUBTILASE_HIS"/>
    <property type="match status" value="1"/>
</dbReference>
<dbReference type="Pfam" id="PF19190">
    <property type="entry name" value="BACON_2"/>
    <property type="match status" value="2"/>
</dbReference>
<keyword evidence="7 10" id="KW-0720">Serine protease</keyword>
<dbReference type="Gene3D" id="2.60.40.10">
    <property type="entry name" value="Immunoglobulins"/>
    <property type="match status" value="9"/>
</dbReference>
<evidence type="ECO:0000256" key="3">
    <source>
        <dbReference type="ARBA" id="ARBA00011073"/>
    </source>
</evidence>
<feature type="region of interest" description="Disordered" evidence="12">
    <location>
        <begin position="54"/>
        <end position="77"/>
    </location>
</feature>
<dbReference type="InterPro" id="IPR000209">
    <property type="entry name" value="Peptidase_S8/S53_dom"/>
</dbReference>
<evidence type="ECO:0000256" key="7">
    <source>
        <dbReference type="ARBA" id="ARBA00022825"/>
    </source>
</evidence>
<dbReference type="PRINTS" id="PR00723">
    <property type="entry name" value="SUBTILISIN"/>
</dbReference>
<dbReference type="SUPFAM" id="SSF50969">
    <property type="entry name" value="YVTN repeat-like/Quinoprotein amine dehydrogenase"/>
    <property type="match status" value="1"/>
</dbReference>
<dbReference type="InterPro" id="IPR023828">
    <property type="entry name" value="Peptidase_S8_Ser-AS"/>
</dbReference>
<evidence type="ECO:0000256" key="6">
    <source>
        <dbReference type="ARBA" id="ARBA00022801"/>
    </source>
</evidence>
<feature type="domain" description="BACON" evidence="14">
    <location>
        <begin position="3088"/>
        <end position="3165"/>
    </location>
</feature>
<evidence type="ECO:0000259" key="14">
    <source>
        <dbReference type="Pfam" id="PF19190"/>
    </source>
</evidence>
<evidence type="ECO:0000313" key="16">
    <source>
        <dbReference type="EMBL" id="GAA5146085.1"/>
    </source>
</evidence>
<dbReference type="InterPro" id="IPR011044">
    <property type="entry name" value="Quino_amine_DH_bsu"/>
</dbReference>
<dbReference type="InterPro" id="IPR053879">
    <property type="entry name" value="HYDIN_VesB_CFA65-like_Ig"/>
</dbReference>
<feature type="compositionally biased region" description="Acidic residues" evidence="12">
    <location>
        <begin position="60"/>
        <end position="70"/>
    </location>
</feature>
<dbReference type="Pfam" id="PF22544">
    <property type="entry name" value="HYDIN_VesB_CFA65-like_Ig"/>
    <property type="match status" value="2"/>
</dbReference>
<feature type="active site" description="Charge relay system" evidence="10">
    <location>
        <position position="267"/>
    </location>
</feature>
<dbReference type="InterPro" id="IPR008969">
    <property type="entry name" value="CarboxyPept-like_regulatory"/>
</dbReference>
<gene>
    <name evidence="16" type="ORF">GCM10023213_38620</name>
</gene>
<dbReference type="InterPro" id="IPR023827">
    <property type="entry name" value="Peptidase_S8_Asp-AS"/>
</dbReference>
<keyword evidence="6 10" id="KW-0378">Hydrolase</keyword>
<sequence length="3832" mass="409458">MFRRPRLFVFILLGLVVGAGWFAGEKHLPSFMKAAGRPAGSDSSLISEMSWAPVLPADESPPESGDEDAGEERTWTAAPEDGLLKGAVLLESRKAPPDARGWSRELKLWRTSFKHPFIREETWRQGGGGAEMQQSFSVADHVMIKLPADLPEKALQAWAEQHGFKLRQRLLTTPVYLVASPTPTVDSADMLLAAFQESFPAAGQKATAERDGLLSISAQMPNDASFPQLWGLHNTGQTQGVADADIDAPEAWQHTTGSRAVKVAIIDTGVDYHHADLAANIWKNPGEIPGNRQDDDLNGYVDDVYGWDFYAGDNAPLDSHDHGTHCAGIIGAAGNNRDGVVGVNWRVSLVSVRFSSAEGFGTTSDAIDAVNYTTQLGVDLTSNSWGGSENSLLLKEAIQQAGEAGILFVAAAGNHGRDLDRTPTYPASYDLDNIVAVASTTHADKLSSSSNYGTLAVDLAAPGSEILSTLRNGSYGTASGTSMAAPHVAGALALARSVAPGMPADQLKNRLLLSADRLPGLHNLVSKARLNVGRLIQYCLGPLPVITDLTVEEAPDSNEDGIFNPEENLLIRFGVKNAGLEPVTDLQATLSRQNLGTMVSLTRSSAAFGNLEPGQQIPAEEHFALTVRAETPTPFDEPLVITLTCVGAEKTQFLSLPLQSSSRVAGQVISATDGAPLAGAVLHYTGPKEGQATTDAQGRYSLVLAGGDYQVKASAPGYLTSTPLSLEVPPDHLAVDIPLKRTALQVTPTEILATVDSGAIAVSEVTLENRGSTPLNWNLHLKSGLTPPVMTTLTAFNLARATDPEAAPETLTTFTADVPGQTVSLGKLNGVRIGVMGEESDRAVLLEDLRRRGAVIVPLPATFTPDLIQAVSMIVVDDTIRLLTPEQIELLRDRVKQGAGLLCEADENASIGAVNKLFEDTGISAFYQAYLNSTYTDILPHSLTWGVKTLNEVSPTATANVLPPAQPLVTQTSRSSAHVAMTQLGLGSMIFAGNELTHTVNFASGDARVLANRFFDGLAGTAEWVLPAATTGTLAPGATASLALQLDARLLIDGPYDATAFFTTDSPDAPQVLLPLTIQVKGTPDIKVSHSILDFGVLHTMGLVSSHLVVNNQGSKALNVSGVSIRGIDSAAFSTYSQATTIKPGGLIYIPVHFKGSEWRHYVAEIVIGSDDPDSPQFIVPLKGARVETGSLEKAPTKVTLSLKQGASGQAIFKFNNRGPPPLSWKAELNESSYEPLWATLTGQAEGSLTAKQTQTLTVAVNTTDTRPGGYYERRLLINFNDPNQSYVYTSVVLKVLPAPLVTLAETSLVFPDTFAKGSSIMRLGISNPGGANLTISSVKSTSSLFVAGQALPLVVPPGGSRELSLAFKPTAAGSFQDQIQIKTNAVTSTHTVTVSGTAPEGPVLSVTPGKFPTLSLEADSVGEQTLQVQNTGSATLNWKPSLGTSSPSLSVTLNSLNKGISRVTDLIPSLVKLNGGDKGSSVTSDFMYEANNLGRPYTLGRIAGHPQTLGRGGRYFTRKYHPGLFVSVADASLTEMWEFRVSGSLNSTTGRKVDSSGLVYQREGRTFRAWIKQVHGGHMDSLNHVFITEAESALHHYENHPRFDHHTLWNLPPKARVHYLMFMTAGGERLQDHSLQQILEAYVDVAESPAPWLKLQPVTGTLEPEEKEDLRLRVDSAELAAGNYTANLFLTSNDPQKASVKIPVTVRVKAAPVLACLPEALTLPQVWTGQPIEAALLLRNTGSQAIKIRSITTDNPQLSVVAPFSATMAAGAAQTIQLRLLADAAGDFESELQIVTNASRTPSLIVPVTATVRAKPQVEVNPVAVTATMLPDSTFTQTVTVHNPGGDLLQWWGEISDNPSLVLTPANGTVAAGGSGQMQITFNSQNRYAGLVPATLQLVTDAPDLPKIDVPIRLTISAAPILVADAAQTFPETLISSNSSLACILRNSGNRPLTITNITSSHDALSAPGLTFPITIQAGGTRAVSVRFAPTVAGQMNGQLTIASDAANGAFLEIPFSGLGMRGPAAGLGPNLSRTLPSGTTQTATMTITNTGSADLVWSTALTSPYSIGGLIEILAPASGTTAPGQTTDLKLAIHPSAAHSPGTYTANVRLTTNDRLNPLLIANVTITSQAAPKLSIVPNELVFPDTFVDGQATLQLKLQNAGNAKYSVVGMTSTLPEFTYTGDSFPMVMFDPNTYAPPSRTFVVKFAPQQVGDYSGRLDIATNMPGTPVISVPIRGRGLSEPRLQVNPGRIDATLLPGKSSEHSLTVANPGNGHALEWRAELVTVEQPAVVHPELEEVVNRFDSAVEGLADALPPLVDLTKLFRTTYLSGDPLYGYYEGGNHILRPENTWGSSGVPYTDGQIHDHPQVGPHGRYFTQYKDGVFFMAADLDGLQRFHITGSLGSSYGNEQRSLHGSVIHREAKGVRFTGFFKQVFGLLQSSVNHLIITEERPGLTRNYPDNATYDNHEITGLSGRSRVYYLLFSTPSGTGMLPASALDQLMKTFVERVAKDDHQPWATVSPVSGSTPAGASSPLTLRLHARPDLEVGVHPLTLRLTSNAPVNQGVLEVPVTLTVQPRVLEASPRLVREDFLEGAPTQPRTLSLQVRDGETASWVVDTDVPWLTVSERSGSGSSVLTLGYAQLASGHHWGHVIITSGGLVQRVKVFVTVHPQAFTQMLTDHHGGRVLGIQRGTDSFRPSFLTTLSNTAQITNAVILPTDIMDADISSDGSTLYAISFRARSLTRINLDTLTIIDQRPLPPITGEKTDSYARYYVQAGRPGIVYYIDALEKPRLHQFDYVAGVDTAVFSHPNIEAVREVVAAPDDKTLYLAVDPKSGYGGLLKLDVSTSTFELLANSWLGLGYYTPANSERLTLLADGQELIYQKTRFASSDLTTRARIQADNTYAPIAVSAYGDIMVSGSAFYRTRPWQKVDTLLLPQTQVGAFTADQTRFIYFNETSRRAEFQLLPGLESVLPPAGLSPHIPDAAVAKNLPQELSWRGDPQSSEYQVYLGNDAGAVAAAGPEASEFYLGSTSAVSLALAQGRLVLGQMYYWRVDRLGADGVRIPGPVWSFRTPDVLAQPEEIARASVYSNDRTDKTVTLTLTSASPDTPWTLESDASWITCSPSSGTGPATVTVLLKMSTWYPEHSPNSTLRLLSGQQLQNIPVQGRMLTSLNIKKMVPDPKLPWIYGLNQTYAGHILWINPATAEIEFVSSMPSGVMRDMTVHEGEDRIYVYTASHTPSIYETPVTLLHQVERQGLRRLQTSPAAEAIWHSTLSIHAAGPRGVYLWSDSSSQDKAIMMHPITGDSYIAKKEYNYCTLETSRWQPDLSFIEQRILFNLLPGNLPSRVVGSADGAGLFYRRTAIRTRDLEILGSDYPEEIVATSSSGDLALGSRGVYQTATRAHLLDLSTGSTISAVAPDGLSAVQFDAVAGKLKATSLTALLATPKSADFGQIPPGSTSSRVFELTNYSAQDVTVVMTSTHPAFIGPLTPITLNAKGSAQVTVHFTPTETGLNQATLTFAVPGQALLTRAVPVSGTAVLQATTTRLDFGVGAPSAAGIKGLGTYLESGFSVTGHRYGTGGYNIFNQLGSNVVGRPSNGSPFIALSTTHNRPHVMRVVRQNGGLFTPHSVSLAEYGSHLNGSAQVTFRGGLDGGETTQVTFTLDGVMDGAGSAVDFETFSFPATFHNLVSLDVELAMNSGCSLDDLRLEVVPEVSVQPSAPLSVNAEEPTAAMDVNGDGVAETSSLNVTASAPAQDSTRHYTAVYVRPLGANPANYLLQATQDGDAWLTLTPDVDYKVIQVSPSPGNTQERVELSIQATARTEWQFRLVAKP</sequence>
<dbReference type="PANTHER" id="PTHR43806">
    <property type="entry name" value="PEPTIDASE S8"/>
    <property type="match status" value="1"/>
</dbReference>
<keyword evidence="5 10" id="KW-0645">Protease</keyword>
<evidence type="ECO:0000259" key="15">
    <source>
        <dbReference type="Pfam" id="PF22544"/>
    </source>
</evidence>
<evidence type="ECO:0000256" key="8">
    <source>
        <dbReference type="ARBA" id="ARBA00023069"/>
    </source>
</evidence>
<dbReference type="InterPro" id="IPR015500">
    <property type="entry name" value="Peptidase_S8_subtilisin-rel"/>
</dbReference>
<dbReference type="Proteomes" id="UP001499852">
    <property type="component" value="Unassembled WGS sequence"/>
</dbReference>
<reference evidence="17" key="1">
    <citation type="journal article" date="2019" name="Int. J. Syst. Evol. Microbiol.">
        <title>The Global Catalogue of Microorganisms (GCM) 10K type strain sequencing project: providing services to taxonomists for standard genome sequencing and annotation.</title>
        <authorList>
            <consortium name="The Broad Institute Genomics Platform"/>
            <consortium name="The Broad Institute Genome Sequencing Center for Infectious Disease"/>
            <person name="Wu L."/>
            <person name="Ma J."/>
        </authorList>
    </citation>
    <scope>NUCLEOTIDE SEQUENCE [LARGE SCALE GENOMIC DNA]</scope>
    <source>
        <strain evidence="17">JCM 18053</strain>
    </source>
</reference>
<keyword evidence="8" id="KW-0969">Cilium</keyword>
<dbReference type="InterPro" id="IPR050131">
    <property type="entry name" value="Peptidase_S8_subtilisin-like"/>
</dbReference>
<evidence type="ECO:0000313" key="17">
    <source>
        <dbReference type="Proteomes" id="UP001499852"/>
    </source>
</evidence>
<dbReference type="RefSeq" id="WP_345738042.1">
    <property type="nucleotide sequence ID" value="NZ_BAABIA010000008.1"/>
</dbReference>
<dbReference type="CDD" id="cd07473">
    <property type="entry name" value="Peptidases_S8_Subtilisin_like"/>
    <property type="match status" value="1"/>
</dbReference>
<keyword evidence="17" id="KW-1185">Reference proteome</keyword>
<feature type="domain" description="HYDIN/VesB/CFA65-like Ig-like" evidence="15">
    <location>
        <begin position="3446"/>
        <end position="3524"/>
    </location>
</feature>
<evidence type="ECO:0000256" key="11">
    <source>
        <dbReference type="RuleBase" id="RU003355"/>
    </source>
</evidence>
<dbReference type="CDD" id="cd14948">
    <property type="entry name" value="BACON"/>
    <property type="match status" value="1"/>
</dbReference>
<evidence type="ECO:0000256" key="9">
    <source>
        <dbReference type="ARBA" id="ARBA00023273"/>
    </source>
</evidence>
<comment type="caution">
    <text evidence="16">The sequence shown here is derived from an EMBL/GenBank/DDBJ whole genome shotgun (WGS) entry which is preliminary data.</text>
</comment>
<evidence type="ECO:0000256" key="4">
    <source>
        <dbReference type="ARBA" id="ARBA00022490"/>
    </source>
</evidence>
<accession>A0ABP9PG83</accession>
<feature type="domain" description="BACON" evidence="14">
    <location>
        <begin position="1195"/>
        <end position="1271"/>
    </location>
</feature>
<dbReference type="Pfam" id="PF00082">
    <property type="entry name" value="Peptidase_S8"/>
    <property type="match status" value="1"/>
</dbReference>
<feature type="domain" description="HYDIN/VesB/CFA65-like Ig-like" evidence="15">
    <location>
        <begin position="1084"/>
        <end position="1184"/>
    </location>
</feature>
<proteinExistence type="inferred from homology"/>